<gene>
    <name evidence="2" type="ORF">CYK00_10860</name>
</gene>
<comment type="caution">
    <text evidence="2">The sequence shown here is derived from an EMBL/GenBank/DDBJ whole genome shotgun (WGS) entry which is preliminary data.</text>
</comment>
<feature type="compositionally biased region" description="Polar residues" evidence="1">
    <location>
        <begin position="53"/>
        <end position="63"/>
    </location>
</feature>
<evidence type="ECO:0000313" key="3">
    <source>
        <dbReference type="Proteomes" id="UP000234767"/>
    </source>
</evidence>
<accession>A0A2I1X9Q1</accession>
<evidence type="ECO:0000313" key="2">
    <source>
        <dbReference type="EMBL" id="PLA39378.1"/>
    </source>
</evidence>
<dbReference type="EMBL" id="PKJO01000018">
    <property type="protein sequence ID" value="PLA39378.1"/>
    <property type="molecule type" value="Genomic_DNA"/>
</dbReference>
<feature type="region of interest" description="Disordered" evidence="1">
    <location>
        <begin position="53"/>
        <end position="72"/>
    </location>
</feature>
<protein>
    <submittedName>
        <fullName evidence="2">Uncharacterized protein</fullName>
    </submittedName>
</protein>
<evidence type="ECO:0000256" key="1">
    <source>
        <dbReference type="SAM" id="MobiDB-lite"/>
    </source>
</evidence>
<dbReference type="AlphaFoldDB" id="A0A2I1X9Q1"/>
<organism evidence="2 3">
    <name type="scientific">Neisseria sicca</name>
    <dbReference type="NCBI Taxonomy" id="490"/>
    <lineage>
        <taxon>Bacteria</taxon>
        <taxon>Pseudomonadati</taxon>
        <taxon>Pseudomonadota</taxon>
        <taxon>Betaproteobacteria</taxon>
        <taxon>Neisseriales</taxon>
        <taxon>Neisseriaceae</taxon>
        <taxon>Neisseria</taxon>
    </lineage>
</organism>
<reference evidence="2 3" key="1">
    <citation type="submission" date="2017-12" db="EMBL/GenBank/DDBJ databases">
        <title>Phylogenetic diversity of female urinary microbiome.</title>
        <authorList>
            <person name="Thomas-White K."/>
            <person name="Wolfe A.J."/>
        </authorList>
    </citation>
    <scope>NUCLEOTIDE SEQUENCE [LARGE SCALE GENOMIC DNA]</scope>
    <source>
        <strain evidence="2 3">UMB0321</strain>
    </source>
</reference>
<dbReference type="Proteomes" id="UP000234767">
    <property type="component" value="Unassembled WGS sequence"/>
</dbReference>
<sequence length="72" mass="8415">MNYIQLHQKTKPVIYGLLLFLLNRKLATIVTNFKLRISHINSLDNLDIQPYQASNTTKKSNQTQKHKSNTKF</sequence>
<name>A0A2I1X9Q1_NEISI</name>
<proteinExistence type="predicted"/>